<dbReference type="RefSeq" id="WP_208259113.1">
    <property type="nucleotide sequence ID" value="NZ_JAGEOJ010000012.1"/>
</dbReference>
<dbReference type="EMBL" id="JAGEOJ010000012">
    <property type="protein sequence ID" value="MBO2451229.1"/>
    <property type="molecule type" value="Genomic_DNA"/>
</dbReference>
<organism evidence="3 4">
    <name type="scientific">Actinomadura barringtoniae</name>
    <dbReference type="NCBI Taxonomy" id="1427535"/>
    <lineage>
        <taxon>Bacteria</taxon>
        <taxon>Bacillati</taxon>
        <taxon>Actinomycetota</taxon>
        <taxon>Actinomycetes</taxon>
        <taxon>Streptosporangiales</taxon>
        <taxon>Thermomonosporaceae</taxon>
        <taxon>Actinomadura</taxon>
    </lineage>
</organism>
<feature type="domain" description="Aldehyde dehydrogenase" evidence="2">
    <location>
        <begin position="153"/>
        <end position="407"/>
    </location>
</feature>
<reference evidence="3" key="1">
    <citation type="submission" date="2021-03" db="EMBL/GenBank/DDBJ databases">
        <authorList>
            <person name="Kanchanasin P."/>
            <person name="Saeng-In P."/>
            <person name="Phongsopitanun W."/>
            <person name="Yuki M."/>
            <person name="Kudo T."/>
            <person name="Ohkuma M."/>
            <person name="Tanasupawat S."/>
        </authorList>
    </citation>
    <scope>NUCLEOTIDE SEQUENCE</scope>
    <source>
        <strain evidence="3">GKU 128</strain>
    </source>
</reference>
<evidence type="ECO:0000259" key="2">
    <source>
        <dbReference type="Pfam" id="PF00171"/>
    </source>
</evidence>
<keyword evidence="1" id="KW-0560">Oxidoreductase</keyword>
<proteinExistence type="predicted"/>
<dbReference type="InterPro" id="IPR016163">
    <property type="entry name" value="Ald_DH_C"/>
</dbReference>
<sequence>MTTSTATMQVDRQLEALHGQSAAWARTSLAEKRDLLLRSRELVGPIAEHWVNEACNAKGISIKSPLAGEEWLTGPYAMLTYLGALAETVGHLADGADPLKGVKIRTRPDGRLAIRALPHDLPDRLFLSGFSAELWLRPGVTEAEARERQAHKLLSQTPADGVYLVLGAGNINATAPLDVLYKLYAANSVVLCKLNPVNDYMLPILEHIFEPFIKQHFVALTTGDAKLGAHLTSHDLVSAIHITGSNAAHDAIVFGPGLEGSRRKLNRTPILEKPITSELGGVGATVVVPGPWSSADLNFQAAHVATQKLHNGGFNCTASQIVVLPDSWNQSAAFLAALRKALQSAPQRPSYYPGAEDRVQKAATMHPEAELLEGGRLFAPNLDPLNPTEPLFQTECFAPVQGVTSLPGDSPQDFLESAIAFCNEGLAGTLGVNLIIHPRTIAALGKQFDEALVALRYGTVAVNAWTSVGYLTPRANWGAFPGHELHDVGSGIGASHNAFLLNDIERTIIRGPFRPMPRALLKGEWTLSPKPPWFVNNKTAHRTSRRVTQYAVDPSALWIPPVVISALRG</sequence>
<evidence type="ECO:0000313" key="4">
    <source>
        <dbReference type="Proteomes" id="UP000669179"/>
    </source>
</evidence>
<gene>
    <name evidence="3" type="ORF">J4573_29335</name>
</gene>
<protein>
    <submittedName>
        <fullName evidence="3">Aldehyde dehydrogenase family protein</fullName>
    </submittedName>
</protein>
<dbReference type="Gene3D" id="3.40.605.10">
    <property type="entry name" value="Aldehyde Dehydrogenase, Chain A, domain 1"/>
    <property type="match status" value="1"/>
</dbReference>
<dbReference type="SUPFAM" id="SSF53720">
    <property type="entry name" value="ALDH-like"/>
    <property type="match status" value="1"/>
</dbReference>
<dbReference type="InterPro" id="IPR016162">
    <property type="entry name" value="Ald_DH_N"/>
</dbReference>
<evidence type="ECO:0000256" key="1">
    <source>
        <dbReference type="ARBA" id="ARBA00023002"/>
    </source>
</evidence>
<keyword evidence="4" id="KW-1185">Reference proteome</keyword>
<comment type="caution">
    <text evidence="3">The sequence shown here is derived from an EMBL/GenBank/DDBJ whole genome shotgun (WGS) entry which is preliminary data.</text>
</comment>
<accession>A0A939PJY7</accession>
<dbReference type="Gene3D" id="3.40.309.10">
    <property type="entry name" value="Aldehyde Dehydrogenase, Chain A, domain 2"/>
    <property type="match status" value="1"/>
</dbReference>
<dbReference type="InterPro" id="IPR015590">
    <property type="entry name" value="Aldehyde_DH_dom"/>
</dbReference>
<dbReference type="InterPro" id="IPR016161">
    <property type="entry name" value="Ald_DH/histidinol_DH"/>
</dbReference>
<dbReference type="GO" id="GO:0016620">
    <property type="term" value="F:oxidoreductase activity, acting on the aldehyde or oxo group of donors, NAD or NADP as acceptor"/>
    <property type="evidence" value="ECO:0007669"/>
    <property type="project" value="InterPro"/>
</dbReference>
<dbReference type="AlphaFoldDB" id="A0A939PJY7"/>
<name>A0A939PJY7_9ACTN</name>
<dbReference type="Proteomes" id="UP000669179">
    <property type="component" value="Unassembled WGS sequence"/>
</dbReference>
<evidence type="ECO:0000313" key="3">
    <source>
        <dbReference type="EMBL" id="MBO2451229.1"/>
    </source>
</evidence>
<dbReference type="Pfam" id="PF00171">
    <property type="entry name" value="Aldedh"/>
    <property type="match status" value="1"/>
</dbReference>